<organism evidence="1 2">
    <name type="scientific">Periconia macrospinosa</name>
    <dbReference type="NCBI Taxonomy" id="97972"/>
    <lineage>
        <taxon>Eukaryota</taxon>
        <taxon>Fungi</taxon>
        <taxon>Dikarya</taxon>
        <taxon>Ascomycota</taxon>
        <taxon>Pezizomycotina</taxon>
        <taxon>Dothideomycetes</taxon>
        <taxon>Pleosporomycetidae</taxon>
        <taxon>Pleosporales</taxon>
        <taxon>Massarineae</taxon>
        <taxon>Periconiaceae</taxon>
        <taxon>Periconia</taxon>
    </lineage>
</organism>
<accession>A0A2V1DQH3</accession>
<proteinExistence type="predicted"/>
<gene>
    <name evidence="1" type="ORF">DM02DRAFT_410336</name>
</gene>
<reference evidence="1 2" key="1">
    <citation type="journal article" date="2018" name="Sci. Rep.">
        <title>Comparative genomics provides insights into the lifestyle and reveals functional heterogeneity of dark septate endophytic fungi.</title>
        <authorList>
            <person name="Knapp D.G."/>
            <person name="Nemeth J.B."/>
            <person name="Barry K."/>
            <person name="Hainaut M."/>
            <person name="Henrissat B."/>
            <person name="Johnson J."/>
            <person name="Kuo A."/>
            <person name="Lim J.H.P."/>
            <person name="Lipzen A."/>
            <person name="Nolan M."/>
            <person name="Ohm R.A."/>
            <person name="Tamas L."/>
            <person name="Grigoriev I.V."/>
            <person name="Spatafora J.W."/>
            <person name="Nagy L.G."/>
            <person name="Kovacs G.M."/>
        </authorList>
    </citation>
    <scope>NUCLEOTIDE SEQUENCE [LARGE SCALE GENOMIC DNA]</scope>
    <source>
        <strain evidence="1 2">DSE2036</strain>
    </source>
</reference>
<name>A0A2V1DQH3_9PLEO</name>
<protein>
    <recommendedName>
        <fullName evidence="3">F-box domain-containing protein</fullName>
    </recommendedName>
</protein>
<dbReference type="OrthoDB" id="288942at2759"/>
<dbReference type="Proteomes" id="UP000244855">
    <property type="component" value="Unassembled WGS sequence"/>
</dbReference>
<dbReference type="AlphaFoldDB" id="A0A2V1DQH3"/>
<keyword evidence="2" id="KW-1185">Reference proteome</keyword>
<dbReference type="EMBL" id="KZ805379">
    <property type="protein sequence ID" value="PVI00112.1"/>
    <property type="molecule type" value="Genomic_DNA"/>
</dbReference>
<evidence type="ECO:0000313" key="2">
    <source>
        <dbReference type="Proteomes" id="UP000244855"/>
    </source>
</evidence>
<evidence type="ECO:0008006" key="3">
    <source>
        <dbReference type="Google" id="ProtNLM"/>
    </source>
</evidence>
<evidence type="ECO:0000313" key="1">
    <source>
        <dbReference type="EMBL" id="PVI00112.1"/>
    </source>
</evidence>
<sequence>MIQNEKILKEGTDAELRLQRHAISRAKRRALESITPENSHPQRQSLLFTLLPSEIRNLIFMYAVCQDYNTSATLSRDSHRGRPGHRHNACIDTALLRTCRLIYYETRSIPPGSTTHHMWEAPSESFNPRDWDHYLFHLSNQIGRDLYHLHVTKWTQPFIFSWYLRDHLHWKKLTWTLCASEWNYHGMRGQYFDVSETLQNTTFPNTCHEVTIEFESLTSFEFQRMILRDCAEKCKNIHLTRQDGTALEIDAEKSVEYTWEGKTFKPPVPGADSYAGSYVAAIYHVIRLCWRDKVPEREYMRYDRLDCLRGDEVHFMTQDEIEKDVEVVRRIWTE</sequence>
<dbReference type="STRING" id="97972.A0A2V1DQH3"/>